<keyword evidence="2" id="KW-0472">Membrane</keyword>
<reference evidence="3 4" key="1">
    <citation type="journal article" date="2021" name="Nat. Commun.">
        <title>Genetic determinants of endophytism in the Arabidopsis root mycobiome.</title>
        <authorList>
            <person name="Mesny F."/>
            <person name="Miyauchi S."/>
            <person name="Thiergart T."/>
            <person name="Pickel B."/>
            <person name="Atanasova L."/>
            <person name="Karlsson M."/>
            <person name="Huettel B."/>
            <person name="Barry K.W."/>
            <person name="Haridas S."/>
            <person name="Chen C."/>
            <person name="Bauer D."/>
            <person name="Andreopoulos W."/>
            <person name="Pangilinan J."/>
            <person name="LaButti K."/>
            <person name="Riley R."/>
            <person name="Lipzen A."/>
            <person name="Clum A."/>
            <person name="Drula E."/>
            <person name="Henrissat B."/>
            <person name="Kohler A."/>
            <person name="Grigoriev I.V."/>
            <person name="Martin F.M."/>
            <person name="Hacquard S."/>
        </authorList>
    </citation>
    <scope>NUCLEOTIDE SEQUENCE [LARGE SCALE GENOMIC DNA]</scope>
    <source>
        <strain evidence="3 4">MPI-SDFR-AT-0080</strain>
    </source>
</reference>
<feature type="region of interest" description="Disordered" evidence="1">
    <location>
        <begin position="203"/>
        <end position="258"/>
    </location>
</feature>
<evidence type="ECO:0000313" key="4">
    <source>
        <dbReference type="Proteomes" id="UP000774617"/>
    </source>
</evidence>
<gene>
    <name evidence="3" type="ORF">B0J12DRAFT_695230</name>
</gene>
<dbReference type="EMBL" id="JAGTJR010000003">
    <property type="protein sequence ID" value="KAH7062701.1"/>
    <property type="molecule type" value="Genomic_DNA"/>
</dbReference>
<accession>A0ABQ8GRA0</accession>
<evidence type="ECO:0000313" key="3">
    <source>
        <dbReference type="EMBL" id="KAH7062701.1"/>
    </source>
</evidence>
<name>A0ABQ8GRA0_9PEZI</name>
<dbReference type="Proteomes" id="UP000774617">
    <property type="component" value="Unassembled WGS sequence"/>
</dbReference>
<organism evidence="3 4">
    <name type="scientific">Macrophomina phaseolina</name>
    <dbReference type="NCBI Taxonomy" id="35725"/>
    <lineage>
        <taxon>Eukaryota</taxon>
        <taxon>Fungi</taxon>
        <taxon>Dikarya</taxon>
        <taxon>Ascomycota</taxon>
        <taxon>Pezizomycotina</taxon>
        <taxon>Dothideomycetes</taxon>
        <taxon>Dothideomycetes incertae sedis</taxon>
        <taxon>Botryosphaeriales</taxon>
        <taxon>Botryosphaeriaceae</taxon>
        <taxon>Macrophomina</taxon>
    </lineage>
</organism>
<keyword evidence="2" id="KW-0812">Transmembrane</keyword>
<proteinExistence type="predicted"/>
<keyword evidence="2" id="KW-1133">Transmembrane helix</keyword>
<evidence type="ECO:0000256" key="2">
    <source>
        <dbReference type="SAM" id="Phobius"/>
    </source>
</evidence>
<sequence length="381" mass="40319">MTNFTCPGAGPGAWHSCASGSKFIGCCLSDPCNDLGCSAGNLFAASFDSSLYGKFPDLTCDQGAQFYTCNFTEPPFWGCCKSNPCGTAQGCPIEDLAPTYLGSNPGAVAFYSPTGLVSPKASASMSPLPEADSDNSIIAAAVGGGVGGLVVGAVLIFFLCWRRRMGRHVAEQTDTRAEQTIQTNFGADDGPVERFIMVDKPTHQRNCSNLSPPPRYSAHAPPVFELEDQPGLKPNTPVELVGSPPQSGGRTERIDPAELDTSSLPVNRVELDASADIHPIVPSNLVPAPMSSRECYSSIASKVKKRPAAINTQHRFTMASLQSEIFLDGGDNGRSNPASLDSPLIHPVSPLAPECDLMPHMSLEAVDDDHPRVDGVRPRSA</sequence>
<feature type="transmembrane region" description="Helical" evidence="2">
    <location>
        <begin position="137"/>
        <end position="161"/>
    </location>
</feature>
<protein>
    <submittedName>
        <fullName evidence="3">Uncharacterized protein</fullName>
    </submittedName>
</protein>
<comment type="caution">
    <text evidence="3">The sequence shown here is derived from an EMBL/GenBank/DDBJ whole genome shotgun (WGS) entry which is preliminary data.</text>
</comment>
<evidence type="ECO:0000256" key="1">
    <source>
        <dbReference type="SAM" id="MobiDB-lite"/>
    </source>
</evidence>
<keyword evidence="4" id="KW-1185">Reference proteome</keyword>